<evidence type="ECO:0000313" key="3">
    <source>
        <dbReference type="Proteomes" id="UP000644699"/>
    </source>
</evidence>
<feature type="compositionally biased region" description="Acidic residues" evidence="1">
    <location>
        <begin position="1"/>
        <end position="15"/>
    </location>
</feature>
<dbReference type="Proteomes" id="UP000644699">
    <property type="component" value="Unassembled WGS sequence"/>
</dbReference>
<organism evidence="2 3">
    <name type="scientific">Aureimonas endophytica</name>
    <dbReference type="NCBI Taxonomy" id="2027858"/>
    <lineage>
        <taxon>Bacteria</taxon>
        <taxon>Pseudomonadati</taxon>
        <taxon>Pseudomonadota</taxon>
        <taxon>Alphaproteobacteria</taxon>
        <taxon>Hyphomicrobiales</taxon>
        <taxon>Aurantimonadaceae</taxon>
        <taxon>Aureimonas</taxon>
    </lineage>
</organism>
<evidence type="ECO:0000313" key="2">
    <source>
        <dbReference type="EMBL" id="GGE00292.1"/>
    </source>
</evidence>
<accession>A0A917E332</accession>
<sequence length="135" mass="14683">MMDENEIDEVTEATDDPFAGLEAEERERASRMRSGFANAVSACGLSTEETMSYLGQSRSTVEKKRAGKLPMTAADGKALSGLWHRIRSGKVQDLPPGPFGMAVTMLVLSGRHVPQQTKRGRPRYVPTDATADEPS</sequence>
<feature type="region of interest" description="Disordered" evidence="1">
    <location>
        <begin position="1"/>
        <end position="29"/>
    </location>
</feature>
<dbReference type="AlphaFoldDB" id="A0A917E332"/>
<protein>
    <submittedName>
        <fullName evidence="2">Uncharacterized protein</fullName>
    </submittedName>
</protein>
<gene>
    <name evidence="2" type="ORF">GCM10011390_18900</name>
</gene>
<dbReference type="RefSeq" id="WP_188907963.1">
    <property type="nucleotide sequence ID" value="NZ_BMIQ01000002.1"/>
</dbReference>
<keyword evidence="3" id="KW-1185">Reference proteome</keyword>
<reference evidence="2" key="2">
    <citation type="submission" date="2020-09" db="EMBL/GenBank/DDBJ databases">
        <authorList>
            <person name="Sun Q."/>
            <person name="Zhou Y."/>
        </authorList>
    </citation>
    <scope>NUCLEOTIDE SEQUENCE</scope>
    <source>
        <strain evidence="2">CGMCC 1.15367</strain>
    </source>
</reference>
<proteinExistence type="predicted"/>
<comment type="caution">
    <text evidence="2">The sequence shown here is derived from an EMBL/GenBank/DDBJ whole genome shotgun (WGS) entry which is preliminary data.</text>
</comment>
<dbReference type="EMBL" id="BMIQ01000002">
    <property type="protein sequence ID" value="GGE00292.1"/>
    <property type="molecule type" value="Genomic_DNA"/>
</dbReference>
<feature type="region of interest" description="Disordered" evidence="1">
    <location>
        <begin position="111"/>
        <end position="135"/>
    </location>
</feature>
<evidence type="ECO:0000256" key="1">
    <source>
        <dbReference type="SAM" id="MobiDB-lite"/>
    </source>
</evidence>
<reference evidence="2" key="1">
    <citation type="journal article" date="2014" name="Int. J. Syst. Evol. Microbiol.">
        <title>Complete genome sequence of Corynebacterium casei LMG S-19264T (=DSM 44701T), isolated from a smear-ripened cheese.</title>
        <authorList>
            <consortium name="US DOE Joint Genome Institute (JGI-PGF)"/>
            <person name="Walter F."/>
            <person name="Albersmeier A."/>
            <person name="Kalinowski J."/>
            <person name="Ruckert C."/>
        </authorList>
    </citation>
    <scope>NUCLEOTIDE SEQUENCE</scope>
    <source>
        <strain evidence="2">CGMCC 1.15367</strain>
    </source>
</reference>
<name>A0A917E332_9HYPH</name>